<organism evidence="1">
    <name type="scientific">marine sediment metagenome</name>
    <dbReference type="NCBI Taxonomy" id="412755"/>
    <lineage>
        <taxon>unclassified sequences</taxon>
        <taxon>metagenomes</taxon>
        <taxon>ecological metagenomes</taxon>
    </lineage>
</organism>
<evidence type="ECO:0000313" key="1">
    <source>
        <dbReference type="EMBL" id="KKL83831.1"/>
    </source>
</evidence>
<sequence length="47" mass="5429">MKQEYHVNRESPVMAYLFWDGMSGDGRATLIKYLAMVGQHVIKTIRS</sequence>
<name>A0A0F9G002_9ZZZZ</name>
<gene>
    <name evidence="1" type="ORF">LCGC14_1970790</name>
</gene>
<protein>
    <submittedName>
        <fullName evidence="1">Uncharacterized protein</fullName>
    </submittedName>
</protein>
<proteinExistence type="predicted"/>
<reference evidence="1" key="1">
    <citation type="journal article" date="2015" name="Nature">
        <title>Complex archaea that bridge the gap between prokaryotes and eukaryotes.</title>
        <authorList>
            <person name="Spang A."/>
            <person name="Saw J.H."/>
            <person name="Jorgensen S.L."/>
            <person name="Zaremba-Niedzwiedzka K."/>
            <person name="Martijn J."/>
            <person name="Lind A.E."/>
            <person name="van Eijk R."/>
            <person name="Schleper C."/>
            <person name="Guy L."/>
            <person name="Ettema T.J."/>
        </authorList>
    </citation>
    <scope>NUCLEOTIDE SEQUENCE</scope>
</reference>
<dbReference type="EMBL" id="LAZR01021870">
    <property type="protein sequence ID" value="KKL83831.1"/>
    <property type="molecule type" value="Genomic_DNA"/>
</dbReference>
<comment type="caution">
    <text evidence="1">The sequence shown here is derived from an EMBL/GenBank/DDBJ whole genome shotgun (WGS) entry which is preliminary data.</text>
</comment>
<dbReference type="AlphaFoldDB" id="A0A0F9G002"/>
<accession>A0A0F9G002</accession>